<evidence type="ECO:0000256" key="2">
    <source>
        <dbReference type="ARBA" id="ARBA00022603"/>
    </source>
</evidence>
<dbReference type="InterPro" id="IPR029063">
    <property type="entry name" value="SAM-dependent_MTases_sf"/>
</dbReference>
<keyword evidence="8" id="KW-1185">Reference proteome</keyword>
<dbReference type="InterPro" id="IPR011639">
    <property type="entry name" value="MethylTrfase_TaqI-like_dom"/>
</dbReference>
<accession>A0A9X2XCB4</accession>
<dbReference type="PANTHER" id="PTHR33841">
    <property type="entry name" value="DNA METHYLTRANSFERASE YEEA-RELATED"/>
    <property type="match status" value="1"/>
</dbReference>
<reference evidence="7" key="1">
    <citation type="submission" date="2022-08" db="EMBL/GenBank/DDBJ databases">
        <title>Chelativorans sichuanense sp. nov., a paraffin oil-degrading bacterium isolated from a mixture of oil-based drill cuttings and paddy soil.</title>
        <authorList>
            <person name="Yu J."/>
            <person name="Liu H."/>
            <person name="Chen Q."/>
        </authorList>
    </citation>
    <scope>NUCLEOTIDE SEQUENCE</scope>
    <source>
        <strain evidence="7">SCAU 2101</strain>
    </source>
</reference>
<evidence type="ECO:0000313" key="8">
    <source>
        <dbReference type="Proteomes" id="UP001149009"/>
    </source>
</evidence>
<evidence type="ECO:0000313" key="7">
    <source>
        <dbReference type="EMBL" id="MCT8992189.1"/>
    </source>
</evidence>
<dbReference type="PRINTS" id="PR00507">
    <property type="entry name" value="N12N6MTFRASE"/>
</dbReference>
<evidence type="ECO:0000256" key="3">
    <source>
        <dbReference type="ARBA" id="ARBA00022679"/>
    </source>
</evidence>
<dbReference type="AlphaFoldDB" id="A0A9X2XCB4"/>
<dbReference type="GO" id="GO:0006304">
    <property type="term" value="P:DNA modification"/>
    <property type="evidence" value="ECO:0007669"/>
    <property type="project" value="InterPro"/>
</dbReference>
<keyword evidence="3" id="KW-0808">Transferase</keyword>
<dbReference type="RefSeq" id="WP_261517141.1">
    <property type="nucleotide sequence ID" value="NZ_JAODNV010000028.1"/>
</dbReference>
<evidence type="ECO:0000259" key="6">
    <source>
        <dbReference type="Pfam" id="PF07669"/>
    </source>
</evidence>
<dbReference type="Proteomes" id="UP001149009">
    <property type="component" value="Unassembled WGS sequence"/>
</dbReference>
<name>A0A9X2XCB4_9HYPH</name>
<keyword evidence="2 7" id="KW-0489">Methyltransferase</keyword>
<dbReference type="GO" id="GO:0032259">
    <property type="term" value="P:methylation"/>
    <property type="evidence" value="ECO:0007669"/>
    <property type="project" value="UniProtKB-KW"/>
</dbReference>
<gene>
    <name evidence="7" type="ORF">NYR54_18165</name>
</gene>
<sequence>MSDGVRILAQRFAGILSRARELIRSEKFQNWQVAFPGVWTRWESAELHGGFDVILGNPPYVRQELIKAYKSQLKRAFPDSYDGSADLYVYFFDQDLRLLKPGGRLSYVVTNKWMRAGYAEGLRQLFADKAWIEFVADFGHAKKFFPDADVFPSVIVVRKPSGEDAPEDTQVCVIPRDDVPEKALDEAVSKATYPLPRAHFTKVSWVLEPPVVASLMRKIRGSGIPLAEFAGAKPYRGILTGLNEAFLINSELPRYCRRPFRLSHAASAGSSRPAW</sequence>
<dbReference type="PANTHER" id="PTHR33841:SF1">
    <property type="entry name" value="DNA METHYLTRANSFERASE A"/>
    <property type="match status" value="1"/>
</dbReference>
<evidence type="ECO:0000256" key="1">
    <source>
        <dbReference type="ARBA" id="ARBA00011900"/>
    </source>
</evidence>
<comment type="caution">
    <text evidence="7">The sequence shown here is derived from an EMBL/GenBank/DDBJ whole genome shotgun (WGS) entry which is preliminary data.</text>
</comment>
<proteinExistence type="predicted"/>
<comment type="catalytic activity">
    <reaction evidence="5">
        <text>a 2'-deoxyadenosine in DNA + S-adenosyl-L-methionine = an N(6)-methyl-2'-deoxyadenosine in DNA + S-adenosyl-L-homocysteine + H(+)</text>
        <dbReference type="Rhea" id="RHEA:15197"/>
        <dbReference type="Rhea" id="RHEA-COMP:12418"/>
        <dbReference type="Rhea" id="RHEA-COMP:12419"/>
        <dbReference type="ChEBI" id="CHEBI:15378"/>
        <dbReference type="ChEBI" id="CHEBI:57856"/>
        <dbReference type="ChEBI" id="CHEBI:59789"/>
        <dbReference type="ChEBI" id="CHEBI:90615"/>
        <dbReference type="ChEBI" id="CHEBI:90616"/>
        <dbReference type="EC" id="2.1.1.72"/>
    </reaction>
</comment>
<feature type="domain" description="Type II methyltransferase M.TaqI-like" evidence="6">
    <location>
        <begin position="20"/>
        <end position="144"/>
    </location>
</feature>
<dbReference type="Pfam" id="PF07669">
    <property type="entry name" value="Eco57I"/>
    <property type="match status" value="1"/>
</dbReference>
<dbReference type="EMBL" id="JAODNV010000028">
    <property type="protein sequence ID" value="MCT8992189.1"/>
    <property type="molecule type" value="Genomic_DNA"/>
</dbReference>
<dbReference type="GO" id="GO:0003676">
    <property type="term" value="F:nucleic acid binding"/>
    <property type="evidence" value="ECO:0007669"/>
    <property type="project" value="InterPro"/>
</dbReference>
<dbReference type="PROSITE" id="PS00092">
    <property type="entry name" value="N6_MTASE"/>
    <property type="match status" value="1"/>
</dbReference>
<organism evidence="7 8">
    <name type="scientific">Chelativorans petroleitrophicus</name>
    <dbReference type="NCBI Taxonomy" id="2975484"/>
    <lineage>
        <taxon>Bacteria</taxon>
        <taxon>Pseudomonadati</taxon>
        <taxon>Pseudomonadota</taxon>
        <taxon>Alphaproteobacteria</taxon>
        <taxon>Hyphomicrobiales</taxon>
        <taxon>Phyllobacteriaceae</taxon>
        <taxon>Chelativorans</taxon>
    </lineage>
</organism>
<dbReference type="GO" id="GO:0009007">
    <property type="term" value="F:site-specific DNA-methyltransferase (adenine-specific) activity"/>
    <property type="evidence" value="ECO:0007669"/>
    <property type="project" value="UniProtKB-EC"/>
</dbReference>
<dbReference type="InterPro" id="IPR002052">
    <property type="entry name" value="DNA_methylase_N6_adenine_CS"/>
</dbReference>
<dbReference type="Gene3D" id="3.40.50.150">
    <property type="entry name" value="Vaccinia Virus protein VP39"/>
    <property type="match status" value="1"/>
</dbReference>
<dbReference type="SUPFAM" id="SSF53335">
    <property type="entry name" value="S-adenosyl-L-methionine-dependent methyltransferases"/>
    <property type="match status" value="1"/>
</dbReference>
<keyword evidence="4" id="KW-0949">S-adenosyl-L-methionine</keyword>
<evidence type="ECO:0000256" key="5">
    <source>
        <dbReference type="ARBA" id="ARBA00047942"/>
    </source>
</evidence>
<evidence type="ECO:0000256" key="4">
    <source>
        <dbReference type="ARBA" id="ARBA00022691"/>
    </source>
</evidence>
<protein>
    <recommendedName>
        <fullName evidence="1">site-specific DNA-methyltransferase (adenine-specific)</fullName>
        <ecNumber evidence="1">2.1.1.72</ecNumber>
    </recommendedName>
</protein>
<dbReference type="InterPro" id="IPR050953">
    <property type="entry name" value="N4_N6_ade-DNA_methylase"/>
</dbReference>
<dbReference type="EC" id="2.1.1.72" evidence="1"/>